<organism evidence="1 2">
    <name type="scientific">Paraburkholderia atlantica</name>
    <dbReference type="NCBI Taxonomy" id="2654982"/>
    <lineage>
        <taxon>Bacteria</taxon>
        <taxon>Pseudomonadati</taxon>
        <taxon>Pseudomonadota</taxon>
        <taxon>Betaproteobacteria</taxon>
        <taxon>Burkholderiales</taxon>
        <taxon>Burkholderiaceae</taxon>
        <taxon>Paraburkholderia</taxon>
    </lineage>
</organism>
<evidence type="ECO:0000313" key="1">
    <source>
        <dbReference type="EMBL" id="MBB5425910.1"/>
    </source>
</evidence>
<accession>A0A7W8QA43</accession>
<dbReference type="AlphaFoldDB" id="A0A7W8QA43"/>
<sequence>MASNYPARFAGMWTRYGENSRIGHARANAQSIQRTLYRRYWTKVVWPCFASRSTLGMDYCAVPWNSLRWGD</sequence>
<gene>
    <name evidence="1" type="ORF">HDG40_004083</name>
</gene>
<comment type="caution">
    <text evidence="1">The sequence shown here is derived from an EMBL/GenBank/DDBJ whole genome shotgun (WGS) entry which is preliminary data.</text>
</comment>
<name>A0A7W8QA43_PARAM</name>
<protein>
    <submittedName>
        <fullName evidence="1">Uncharacterized protein</fullName>
    </submittedName>
</protein>
<evidence type="ECO:0000313" key="2">
    <source>
        <dbReference type="Proteomes" id="UP000592780"/>
    </source>
</evidence>
<proteinExistence type="predicted"/>
<keyword evidence="2" id="KW-1185">Reference proteome</keyword>
<dbReference type="Proteomes" id="UP000592780">
    <property type="component" value="Unassembled WGS sequence"/>
</dbReference>
<reference evidence="1 2" key="1">
    <citation type="submission" date="2020-08" db="EMBL/GenBank/DDBJ databases">
        <title>Genomic Encyclopedia of Type Strains, Phase IV (KMG-V): Genome sequencing to study the core and pangenomes of soil and plant-associated prokaryotes.</title>
        <authorList>
            <person name="Whitman W."/>
        </authorList>
    </citation>
    <scope>NUCLEOTIDE SEQUENCE [LARGE SCALE GENOMIC DNA]</scope>
    <source>
        <strain evidence="1 2">JPY158</strain>
    </source>
</reference>
<dbReference type="EMBL" id="JACHDD010000006">
    <property type="protein sequence ID" value="MBB5425910.1"/>
    <property type="molecule type" value="Genomic_DNA"/>
</dbReference>